<gene>
    <name evidence="2" type="ORF">HKB21_27950</name>
</gene>
<protein>
    <submittedName>
        <fullName evidence="2">Conjugal transfer protein TraI</fullName>
    </submittedName>
</protein>
<proteinExistence type="predicted"/>
<dbReference type="AlphaFoldDB" id="A0A7Y0SAN5"/>
<accession>A0A7Y0SAN5</accession>
<sequence>TEKQPHKPEAKEDLSPQDIAKNAPPLANDNPLQALKDVGGGLGDIDFPFDAFNASAETTSTDATNSEIPDVATPGKQEKQPKQDFVPQEQNALQGDDFPMFGSSDEPPSW</sequence>
<reference evidence="2 3" key="1">
    <citation type="submission" date="2020-04" db="EMBL/GenBank/DDBJ databases">
        <title>Whole-genome sequencing of Vibrio spp. from China reveals different genetic environments of blaCTX-M-14 among diverse lineages.</title>
        <authorList>
            <person name="Zheng Z."/>
            <person name="Ye L."/>
            <person name="Chen S."/>
        </authorList>
    </citation>
    <scope>NUCLEOTIDE SEQUENCE [LARGE SCALE GENOMIC DNA]</scope>
    <source>
        <strain evidence="2 3">Vb0574</strain>
    </source>
</reference>
<feature type="region of interest" description="Disordered" evidence="1">
    <location>
        <begin position="56"/>
        <end position="110"/>
    </location>
</feature>
<feature type="non-terminal residue" evidence="2">
    <location>
        <position position="110"/>
    </location>
</feature>
<feature type="compositionally biased region" description="Basic and acidic residues" evidence="1">
    <location>
        <begin position="1"/>
        <end position="14"/>
    </location>
</feature>
<dbReference type="Proteomes" id="UP000555836">
    <property type="component" value="Unassembled WGS sequence"/>
</dbReference>
<name>A0A7Y0SAN5_VIBPH</name>
<feature type="compositionally biased region" description="Polar residues" evidence="1">
    <location>
        <begin position="56"/>
        <end position="67"/>
    </location>
</feature>
<evidence type="ECO:0000313" key="2">
    <source>
        <dbReference type="EMBL" id="NMU29445.1"/>
    </source>
</evidence>
<evidence type="ECO:0000313" key="3">
    <source>
        <dbReference type="Proteomes" id="UP000555836"/>
    </source>
</evidence>
<dbReference type="EMBL" id="JABCLD010002140">
    <property type="protein sequence ID" value="NMU29445.1"/>
    <property type="molecule type" value="Genomic_DNA"/>
</dbReference>
<feature type="region of interest" description="Disordered" evidence="1">
    <location>
        <begin position="1"/>
        <end position="35"/>
    </location>
</feature>
<organism evidence="2 3">
    <name type="scientific">Vibrio parahaemolyticus</name>
    <dbReference type="NCBI Taxonomy" id="670"/>
    <lineage>
        <taxon>Bacteria</taxon>
        <taxon>Pseudomonadati</taxon>
        <taxon>Pseudomonadota</taxon>
        <taxon>Gammaproteobacteria</taxon>
        <taxon>Vibrionales</taxon>
        <taxon>Vibrionaceae</taxon>
        <taxon>Vibrio</taxon>
    </lineage>
</organism>
<evidence type="ECO:0000256" key="1">
    <source>
        <dbReference type="SAM" id="MobiDB-lite"/>
    </source>
</evidence>
<feature type="non-terminal residue" evidence="2">
    <location>
        <position position="1"/>
    </location>
</feature>
<comment type="caution">
    <text evidence="2">The sequence shown here is derived from an EMBL/GenBank/DDBJ whole genome shotgun (WGS) entry which is preliminary data.</text>
</comment>